<accession>A0A521AG15</accession>
<reference evidence="2 3" key="1">
    <citation type="submission" date="2017-05" db="EMBL/GenBank/DDBJ databases">
        <authorList>
            <person name="Varghese N."/>
            <person name="Submissions S."/>
        </authorList>
    </citation>
    <scope>NUCLEOTIDE SEQUENCE [LARGE SCALE GENOMIC DNA]</scope>
    <source>
        <strain evidence="2 3">DSM 19036</strain>
    </source>
</reference>
<organism evidence="2 3">
    <name type="scientific">Pedobacter westerhofensis</name>
    <dbReference type="NCBI Taxonomy" id="425512"/>
    <lineage>
        <taxon>Bacteria</taxon>
        <taxon>Pseudomonadati</taxon>
        <taxon>Bacteroidota</taxon>
        <taxon>Sphingobacteriia</taxon>
        <taxon>Sphingobacteriales</taxon>
        <taxon>Sphingobacteriaceae</taxon>
        <taxon>Pedobacter</taxon>
    </lineage>
</organism>
<keyword evidence="3" id="KW-1185">Reference proteome</keyword>
<dbReference type="AlphaFoldDB" id="A0A521AG15"/>
<dbReference type="InterPro" id="IPR025460">
    <property type="entry name" value="DUF4280"/>
</dbReference>
<feature type="region of interest" description="Disordered" evidence="1">
    <location>
        <begin position="373"/>
        <end position="418"/>
    </location>
</feature>
<evidence type="ECO:0000313" key="3">
    <source>
        <dbReference type="Proteomes" id="UP000320300"/>
    </source>
</evidence>
<name>A0A521AG15_9SPHI</name>
<sequence length="502" mass="53170">MAKKYVPDGACLVCNKGLGFGRLKVTNHKNVSIYGDKSATEGDKVTNLNIPSLGICSITRSACKPVPTRWSGAQQGVTIGPYRKLLEDSKLGCAIGGQISIYFNVPSALMAIRHNVGEEAGKKAQGLGARIDDWFKHKFDQQEKANNLLPDATARNFSLGMVEGVYGGVKGIGEGLLFIKKMRDQAVDAGVHAITHPVETAGRVKSAAVATKNVASSAVSWVSNTDNLKNAAASVGEAEAKAYNWVTTPGNVQNAVSTTLSNVGDQVSAARDWASQQSARDWGKYTGRGVFEGGLMVTGVGEAKAVVSGAEAANVAAKVGEGANVASKVAEGANVAGKTAEAANVTQKAAEGANVADKAAETRTLGEVVSKEAKKAVPKRPTWRQSEIDAGKDYPGYSSQKSFKGEKEVPYGTKGSTRPDLYTDGHSIEVKNYNVESIAGQSRLKKELVRQYEDRVNNLPAGTRQSAIIDVRGQSVSPKVLKDLKNNIQIEAKDLEIIFMSN</sequence>
<evidence type="ECO:0000313" key="2">
    <source>
        <dbReference type="EMBL" id="SMO33773.1"/>
    </source>
</evidence>
<evidence type="ECO:0000256" key="1">
    <source>
        <dbReference type="SAM" id="MobiDB-lite"/>
    </source>
</evidence>
<dbReference type="Pfam" id="PF14107">
    <property type="entry name" value="DUF4280"/>
    <property type="match status" value="1"/>
</dbReference>
<gene>
    <name evidence="2" type="ORF">SAMN06265348_101156</name>
</gene>
<evidence type="ECO:0008006" key="4">
    <source>
        <dbReference type="Google" id="ProtNLM"/>
    </source>
</evidence>
<proteinExistence type="predicted"/>
<dbReference type="Proteomes" id="UP000320300">
    <property type="component" value="Unassembled WGS sequence"/>
</dbReference>
<protein>
    <recommendedName>
        <fullName evidence="4">DUF4280 domain-containing protein</fullName>
    </recommendedName>
</protein>
<dbReference type="OrthoDB" id="619618at2"/>
<dbReference type="RefSeq" id="WP_142526277.1">
    <property type="nucleotide sequence ID" value="NZ_CBCSJO010000002.1"/>
</dbReference>
<dbReference type="EMBL" id="FXTN01000001">
    <property type="protein sequence ID" value="SMO33773.1"/>
    <property type="molecule type" value="Genomic_DNA"/>
</dbReference>